<keyword evidence="11" id="KW-0675">Receptor</keyword>
<dbReference type="PANTHER" id="PTHR40980:SF4">
    <property type="entry name" value="TONB-DEPENDENT RECEPTOR-LIKE BETA-BARREL DOMAIN-CONTAINING PROTEIN"/>
    <property type="match status" value="1"/>
</dbReference>
<evidence type="ECO:0000256" key="8">
    <source>
        <dbReference type="SAM" id="Phobius"/>
    </source>
</evidence>
<dbReference type="PROSITE" id="PS52016">
    <property type="entry name" value="TONB_DEPENDENT_REC_3"/>
    <property type="match status" value="1"/>
</dbReference>
<evidence type="ECO:0000256" key="6">
    <source>
        <dbReference type="ARBA" id="ARBA00023237"/>
    </source>
</evidence>
<feature type="transmembrane region" description="Helical" evidence="8">
    <location>
        <begin position="12"/>
        <end position="34"/>
    </location>
</feature>
<keyword evidence="6 7" id="KW-0998">Cell outer membrane</keyword>
<feature type="domain" description="Outer membrane protein beta-barrel" evidence="10">
    <location>
        <begin position="379"/>
        <end position="784"/>
    </location>
</feature>
<dbReference type="Gene3D" id="2.60.40.1120">
    <property type="entry name" value="Carboxypeptidase-like, regulatory domain"/>
    <property type="match status" value="1"/>
</dbReference>
<sequence length="786" mass="88630">MKEKRNLLRTGSPSIGSAIFTLIFTSLINFSLLAQNAEVIGKLIDSKTKEPVSYAQVALFSNNPDNDPEAFTDTQDDGSFQLSVPAGNYSFKAFFIGYEDLKIENIQANGPIDLGELLFTSEEQNLEEVVVQISRLPVRTTLEGLIVTPDNNLANIGGTLLDILRNTPSVAVNEEGGVSLRGSSSTNILINGRNSSLTQNLDQLPASVVEEIKIINNPNARYDAEAEGGVIDIVLKKGIELGTHGGVEGTYGTRNRSNFGARLNRRNIKMNVYAGYNRRNWQGIGERTNTRILFEEDEVLDQETQSSDQDISNNLNFGLDYYFGNNTLSYEGVLQVNETWDVNTLFSEQVRAGESFDYVRRNNENEQDDGIDNALIFEHSFAEKGHVFRATASHSYRNQYKTQNIDIYNNTLNPIPENLTGQERAFTDEVRNITVVQADYIRPLEKGKVEMGLKTTIREFDNDFIYQRLDNESGEFVADPGVSNRFLYQDHIHAAYGIYSNSSSKLEYGVGLRGEFTQVDTYLFNTDEENKQRYFNLFPSVQALYNINEVHGIKATYSRRIDRPRAWRLNPFPNITDSLNVRRGNPNLIPEMINSFELGHIANFKKVSLTTNLFFRRVNNQIDFITIVEDGVSIRQPDNLLFSESYGLEFIGTSEVNEWYSLNGGATFSRIVVDASNIGEEFTNSGFTFNAKLNQDFKLPLGINFQLSANYESPQIQAQGQSLAVYFVDTSVQKSFFENRGSVTLSVRDIFDTRRYAGNALTDTFSQESFSKDETRILLVSARYNF</sequence>
<name>A0ABT7YDH4_9BACT</name>
<comment type="subcellular location">
    <subcellularLocation>
        <location evidence="1 7">Cell outer membrane</location>
        <topology evidence="1 7">Multi-pass membrane protein</topology>
    </subcellularLocation>
</comment>
<dbReference type="InterPro" id="IPR039426">
    <property type="entry name" value="TonB-dep_rcpt-like"/>
</dbReference>
<dbReference type="InterPro" id="IPR012910">
    <property type="entry name" value="Plug_dom"/>
</dbReference>
<dbReference type="Proteomes" id="UP001171916">
    <property type="component" value="Unassembled WGS sequence"/>
</dbReference>
<dbReference type="InterPro" id="IPR041700">
    <property type="entry name" value="OMP_b-brl_3"/>
</dbReference>
<feature type="domain" description="TonB-dependent receptor plug" evidence="9">
    <location>
        <begin position="158"/>
        <end position="230"/>
    </location>
</feature>
<evidence type="ECO:0000256" key="5">
    <source>
        <dbReference type="ARBA" id="ARBA00023136"/>
    </source>
</evidence>
<comment type="similarity">
    <text evidence="7">Belongs to the TonB-dependent receptor family.</text>
</comment>
<evidence type="ECO:0000256" key="1">
    <source>
        <dbReference type="ARBA" id="ARBA00004571"/>
    </source>
</evidence>
<proteinExistence type="inferred from homology"/>
<evidence type="ECO:0000256" key="2">
    <source>
        <dbReference type="ARBA" id="ARBA00022448"/>
    </source>
</evidence>
<evidence type="ECO:0000313" key="11">
    <source>
        <dbReference type="EMBL" id="MDN3204588.1"/>
    </source>
</evidence>
<dbReference type="InterPro" id="IPR008969">
    <property type="entry name" value="CarboxyPept-like_regulatory"/>
</dbReference>
<keyword evidence="4 7" id="KW-0812">Transmembrane</keyword>
<dbReference type="Pfam" id="PF14905">
    <property type="entry name" value="OMP_b-brl_3"/>
    <property type="match status" value="1"/>
</dbReference>
<evidence type="ECO:0000259" key="9">
    <source>
        <dbReference type="Pfam" id="PF07715"/>
    </source>
</evidence>
<dbReference type="Pfam" id="PF07715">
    <property type="entry name" value="Plug"/>
    <property type="match status" value="1"/>
</dbReference>
<dbReference type="SUPFAM" id="SSF49464">
    <property type="entry name" value="Carboxypeptidase regulatory domain-like"/>
    <property type="match status" value="1"/>
</dbReference>
<dbReference type="Pfam" id="PF13620">
    <property type="entry name" value="CarboxypepD_reg"/>
    <property type="match status" value="1"/>
</dbReference>
<reference evidence="11" key="1">
    <citation type="submission" date="2023-06" db="EMBL/GenBank/DDBJ databases">
        <title>Robiginitalea aurantiacus sp. nov. and Algoriphagus sediminis sp. nov., isolated from coastal sediment.</title>
        <authorList>
            <person name="Zhou Z.Y."/>
            <person name="An J."/>
            <person name="Jia Y.W."/>
            <person name="Du Z.J."/>
        </authorList>
    </citation>
    <scope>NUCLEOTIDE SEQUENCE</scope>
    <source>
        <strain evidence="11">C2-7</strain>
    </source>
</reference>
<evidence type="ECO:0000259" key="10">
    <source>
        <dbReference type="Pfam" id="PF14905"/>
    </source>
</evidence>
<dbReference type="InterPro" id="IPR036942">
    <property type="entry name" value="Beta-barrel_TonB_sf"/>
</dbReference>
<accession>A0ABT7YDH4</accession>
<protein>
    <submittedName>
        <fullName evidence="11">TonB-dependent receptor</fullName>
    </submittedName>
</protein>
<dbReference type="Gene3D" id="2.170.130.10">
    <property type="entry name" value="TonB-dependent receptor, plug domain"/>
    <property type="match status" value="1"/>
</dbReference>
<evidence type="ECO:0000313" key="12">
    <source>
        <dbReference type="Proteomes" id="UP001171916"/>
    </source>
</evidence>
<evidence type="ECO:0000256" key="7">
    <source>
        <dbReference type="PROSITE-ProRule" id="PRU01360"/>
    </source>
</evidence>
<keyword evidence="2 7" id="KW-0813">Transport</keyword>
<dbReference type="SUPFAM" id="SSF56935">
    <property type="entry name" value="Porins"/>
    <property type="match status" value="1"/>
</dbReference>
<keyword evidence="12" id="KW-1185">Reference proteome</keyword>
<keyword evidence="8" id="KW-1133">Transmembrane helix</keyword>
<evidence type="ECO:0000256" key="3">
    <source>
        <dbReference type="ARBA" id="ARBA00022452"/>
    </source>
</evidence>
<keyword evidence="3 7" id="KW-1134">Transmembrane beta strand</keyword>
<dbReference type="PANTHER" id="PTHR40980">
    <property type="entry name" value="PLUG DOMAIN-CONTAINING PROTEIN"/>
    <property type="match status" value="1"/>
</dbReference>
<keyword evidence="5 7" id="KW-0472">Membrane</keyword>
<dbReference type="Gene3D" id="2.40.170.20">
    <property type="entry name" value="TonB-dependent receptor, beta-barrel domain"/>
    <property type="match status" value="1"/>
</dbReference>
<organism evidence="11 12">
    <name type="scientific">Algoriphagus sediminis</name>
    <dbReference type="NCBI Taxonomy" id="3057113"/>
    <lineage>
        <taxon>Bacteria</taxon>
        <taxon>Pseudomonadati</taxon>
        <taxon>Bacteroidota</taxon>
        <taxon>Cytophagia</taxon>
        <taxon>Cytophagales</taxon>
        <taxon>Cyclobacteriaceae</taxon>
        <taxon>Algoriphagus</taxon>
    </lineage>
</organism>
<dbReference type="EMBL" id="JAUEPH010000004">
    <property type="protein sequence ID" value="MDN3204588.1"/>
    <property type="molecule type" value="Genomic_DNA"/>
</dbReference>
<dbReference type="InterPro" id="IPR037066">
    <property type="entry name" value="Plug_dom_sf"/>
</dbReference>
<gene>
    <name evidence="11" type="ORF">QVH07_10530</name>
</gene>
<comment type="caution">
    <text evidence="11">The sequence shown here is derived from an EMBL/GenBank/DDBJ whole genome shotgun (WGS) entry which is preliminary data.</text>
</comment>
<evidence type="ECO:0000256" key="4">
    <source>
        <dbReference type="ARBA" id="ARBA00022692"/>
    </source>
</evidence>
<dbReference type="RefSeq" id="WP_290000228.1">
    <property type="nucleotide sequence ID" value="NZ_JAUEPH010000004.1"/>
</dbReference>